<dbReference type="InterPro" id="IPR019430">
    <property type="entry name" value="7TM_GPCR_serpentine_rcpt_Srx"/>
</dbReference>
<dbReference type="eggNOG" id="ENOG502TCYP">
    <property type="taxonomic scope" value="Eukaryota"/>
</dbReference>
<name>Q17710_CAEEL</name>
<dbReference type="OMA" id="RRREMNF"/>
<dbReference type="InterPro" id="IPR017452">
    <property type="entry name" value="GPCR_Rhodpsn_7TM"/>
</dbReference>
<evidence type="ECO:0000256" key="4">
    <source>
        <dbReference type="ARBA" id="ARBA00023136"/>
    </source>
</evidence>
<evidence type="ECO:0000313" key="7">
    <source>
        <dbReference type="EMBL" id="CAB01120.2"/>
    </source>
</evidence>
<dbReference type="SUPFAM" id="SSF81321">
    <property type="entry name" value="Family A G protein-coupled receptor-like"/>
    <property type="match status" value="1"/>
</dbReference>
<dbReference type="PROSITE" id="PS50262">
    <property type="entry name" value="G_PROTEIN_RECEP_F1_2"/>
    <property type="match status" value="1"/>
</dbReference>
<feature type="transmembrane region" description="Helical" evidence="5">
    <location>
        <begin position="222"/>
        <end position="240"/>
    </location>
</feature>
<dbReference type="PIR" id="T18986">
    <property type="entry name" value="T18986"/>
</dbReference>
<accession>Q17710</accession>
<keyword evidence="4 5" id="KW-0472">Membrane</keyword>
<dbReference type="PhylomeDB" id="Q17710"/>
<evidence type="ECO:0000256" key="3">
    <source>
        <dbReference type="ARBA" id="ARBA00022989"/>
    </source>
</evidence>
<dbReference type="UCSC" id="C06B3.11">
    <property type="organism name" value="c. elegans"/>
</dbReference>
<keyword evidence="7" id="KW-0675">Receptor</keyword>
<feature type="transmembrane region" description="Helical" evidence="5">
    <location>
        <begin position="85"/>
        <end position="107"/>
    </location>
</feature>
<evidence type="ECO:0000256" key="5">
    <source>
        <dbReference type="SAM" id="Phobius"/>
    </source>
</evidence>
<keyword evidence="8" id="KW-1185">Reference proteome</keyword>
<dbReference type="PaxDb" id="6239-C06B3.11"/>
<dbReference type="CDD" id="cd00637">
    <property type="entry name" value="7tm_classA_rhodopsin-like"/>
    <property type="match status" value="1"/>
</dbReference>
<evidence type="ECO:0000313" key="8">
    <source>
        <dbReference type="Proteomes" id="UP000001940"/>
    </source>
</evidence>
<dbReference type="EMBL" id="BX284605">
    <property type="protein sequence ID" value="CAB01120.2"/>
    <property type="molecule type" value="Genomic_DNA"/>
</dbReference>
<reference evidence="7 8" key="1">
    <citation type="journal article" date="1998" name="Science">
        <title>Genome sequence of the nematode C. elegans: a platform for investigating biology.</title>
        <authorList>
            <consortium name="The C. elegans sequencing consortium"/>
            <person name="Sulson J.E."/>
            <person name="Waterston R."/>
        </authorList>
    </citation>
    <scope>NUCLEOTIDE SEQUENCE [LARGE SCALE GENOMIC DNA]</scope>
    <source>
        <strain evidence="7 8">Bristol N2</strain>
    </source>
</reference>
<dbReference type="AGR" id="WB:WBGene00005933"/>
<dbReference type="KEGG" id="cel:CELE_C06B3.11"/>
<dbReference type="GO" id="GO:0016020">
    <property type="term" value="C:membrane"/>
    <property type="evidence" value="ECO:0007669"/>
    <property type="project" value="UniProtKB-SubCell"/>
</dbReference>
<evidence type="ECO:0000259" key="6">
    <source>
        <dbReference type="PROSITE" id="PS50262"/>
    </source>
</evidence>
<protein>
    <submittedName>
        <fullName evidence="7">G-protein coupled receptors family 1 profile domain-containing protein</fullName>
    </submittedName>
</protein>
<feature type="transmembrane region" description="Helical" evidence="5">
    <location>
        <begin position="127"/>
        <end position="147"/>
    </location>
</feature>
<feature type="transmembrane region" description="Helical" evidence="5">
    <location>
        <begin position="256"/>
        <end position="278"/>
    </location>
</feature>
<sequence>MTTVIAIEINTDVLAGSLVSVVCVLGTILMVLVIIASLRIPSMKSPFGTLTINQNIAELVPCLACLFVFFFGYTLNLNIVIDYSYIFGGICIIMLHIVLISFLMISFNRLCAVAFPIAYQTVFGKKWLMILISINWIVPLVASTYLLTFKQCTFAIYHYGWTFSEVKNEVCGAYLTMFRGLQMVPIILTVVTDILTLLLLLILRNRIFKLKSADTKRREMNFAKQVLVQGLVFMIHGVWYEKGRNIMPVMSEHWKIFFTTSFSANLLHVFDPMIVFLCNMDFKTWLAALGKKKQLRKVTTVTGISSLT</sequence>
<dbReference type="WormBase" id="C06B3.11">
    <property type="protein sequence ID" value="CE38140"/>
    <property type="gene ID" value="WBGene00005933"/>
    <property type="gene designation" value="srx-42"/>
</dbReference>
<dbReference type="GeneID" id="182296"/>
<feature type="domain" description="G-protein coupled receptors family 1 profile" evidence="6">
    <location>
        <begin position="26"/>
        <end position="235"/>
    </location>
</feature>
<dbReference type="PANTHER" id="PTHR23017:SF2">
    <property type="entry name" value="G-PROTEIN COUPLED RECEPTORS FAMILY 1 PROFILE DOMAIN-CONTAINING PROTEIN"/>
    <property type="match status" value="1"/>
</dbReference>
<dbReference type="CTD" id="182296"/>
<gene>
    <name evidence="7 9" type="primary">srx-42</name>
    <name evidence="9" type="ORF">C06B3.11</name>
    <name evidence="7" type="ORF">CELE_C06B3.11</name>
</gene>
<dbReference type="OrthoDB" id="5818162at2759"/>
<evidence type="ECO:0000256" key="1">
    <source>
        <dbReference type="ARBA" id="ARBA00004370"/>
    </source>
</evidence>
<comment type="subcellular location">
    <subcellularLocation>
        <location evidence="1">Membrane</location>
    </subcellularLocation>
</comment>
<dbReference type="Pfam" id="PF10328">
    <property type="entry name" value="7TM_GPCR_Srx"/>
    <property type="match status" value="1"/>
</dbReference>
<dbReference type="Gene3D" id="1.20.1070.10">
    <property type="entry name" value="Rhodopsin 7-helix transmembrane proteins"/>
    <property type="match status" value="1"/>
</dbReference>
<dbReference type="Proteomes" id="UP000001940">
    <property type="component" value="Chromosome V"/>
</dbReference>
<keyword evidence="3 5" id="KW-1133">Transmembrane helix</keyword>
<feature type="transmembrane region" description="Helical" evidence="5">
    <location>
        <begin position="18"/>
        <end position="38"/>
    </location>
</feature>
<organism evidence="7 8">
    <name type="scientific">Caenorhabditis elegans</name>
    <dbReference type="NCBI Taxonomy" id="6239"/>
    <lineage>
        <taxon>Eukaryota</taxon>
        <taxon>Metazoa</taxon>
        <taxon>Ecdysozoa</taxon>
        <taxon>Nematoda</taxon>
        <taxon>Chromadorea</taxon>
        <taxon>Rhabditida</taxon>
        <taxon>Rhabditina</taxon>
        <taxon>Rhabditomorpha</taxon>
        <taxon>Rhabditoidea</taxon>
        <taxon>Rhabditidae</taxon>
        <taxon>Peloderinae</taxon>
        <taxon>Caenorhabditis</taxon>
    </lineage>
</organism>
<dbReference type="RefSeq" id="NP_506455.2">
    <property type="nucleotide sequence ID" value="NM_074054.2"/>
</dbReference>
<evidence type="ECO:0000256" key="2">
    <source>
        <dbReference type="ARBA" id="ARBA00022692"/>
    </source>
</evidence>
<dbReference type="SMR" id="Q17710"/>
<feature type="transmembrane region" description="Helical" evidence="5">
    <location>
        <begin position="59"/>
        <end position="79"/>
    </location>
</feature>
<dbReference type="HOGENOM" id="CLU_059630_3_1_1"/>
<feature type="transmembrane region" description="Helical" evidence="5">
    <location>
        <begin position="183"/>
        <end position="202"/>
    </location>
</feature>
<dbReference type="PANTHER" id="PTHR23017">
    <property type="entry name" value="SERPENTINE RECEPTOR, CLASS X"/>
    <property type="match status" value="1"/>
</dbReference>
<evidence type="ECO:0000313" key="9">
    <source>
        <dbReference type="WormBase" id="C06B3.11"/>
    </source>
</evidence>
<dbReference type="InParanoid" id="Q17710"/>
<keyword evidence="2 5" id="KW-0812">Transmembrane</keyword>
<dbReference type="AlphaFoldDB" id="Q17710"/>
<proteinExistence type="predicted"/>